<feature type="transmembrane region" description="Helical" evidence="5">
    <location>
        <begin position="350"/>
        <end position="371"/>
    </location>
</feature>
<dbReference type="OrthoDB" id="5243524at2"/>
<protein>
    <submittedName>
        <fullName evidence="7">O-antigen ligase like membrane protein</fullName>
    </submittedName>
</protein>
<feature type="transmembrane region" description="Helical" evidence="5">
    <location>
        <begin position="228"/>
        <end position="260"/>
    </location>
</feature>
<dbReference type="RefSeq" id="WP_089008277.1">
    <property type="nucleotide sequence ID" value="NZ_LT607411.1"/>
</dbReference>
<reference evidence="8" key="1">
    <citation type="submission" date="2016-06" db="EMBL/GenBank/DDBJ databases">
        <authorList>
            <person name="Varghese N."/>
            <person name="Submissions Spin"/>
        </authorList>
    </citation>
    <scope>NUCLEOTIDE SEQUENCE [LARGE SCALE GENOMIC DNA]</scope>
    <source>
        <strain evidence="8">DSM 43909</strain>
    </source>
</reference>
<dbReference type="InterPro" id="IPR051533">
    <property type="entry name" value="WaaL-like"/>
</dbReference>
<evidence type="ECO:0000259" key="6">
    <source>
        <dbReference type="Pfam" id="PF04932"/>
    </source>
</evidence>
<gene>
    <name evidence="7" type="ORF">GA0074695_4855</name>
</gene>
<feature type="transmembrane region" description="Helical" evidence="5">
    <location>
        <begin position="77"/>
        <end position="97"/>
    </location>
</feature>
<keyword evidence="4 5" id="KW-0472">Membrane</keyword>
<keyword evidence="2 5" id="KW-0812">Transmembrane</keyword>
<keyword evidence="3 5" id="KW-1133">Transmembrane helix</keyword>
<dbReference type="AlphaFoldDB" id="A0A1C4YXX2"/>
<dbReference type="PANTHER" id="PTHR37422:SF21">
    <property type="entry name" value="EXOQ-LIKE PROTEIN"/>
    <property type="match status" value="1"/>
</dbReference>
<evidence type="ECO:0000313" key="8">
    <source>
        <dbReference type="Proteomes" id="UP000198242"/>
    </source>
</evidence>
<feature type="transmembrane region" description="Helical" evidence="5">
    <location>
        <begin position="139"/>
        <end position="157"/>
    </location>
</feature>
<feature type="transmembrane region" description="Helical" evidence="5">
    <location>
        <begin position="198"/>
        <end position="216"/>
    </location>
</feature>
<evidence type="ECO:0000256" key="3">
    <source>
        <dbReference type="ARBA" id="ARBA00022989"/>
    </source>
</evidence>
<feature type="transmembrane region" description="Helical" evidence="5">
    <location>
        <begin position="109"/>
        <end position="127"/>
    </location>
</feature>
<feature type="domain" description="O-antigen ligase-related" evidence="6">
    <location>
        <begin position="230"/>
        <end position="358"/>
    </location>
</feature>
<feature type="transmembrane region" description="Helical" evidence="5">
    <location>
        <begin position="408"/>
        <end position="429"/>
    </location>
</feature>
<dbReference type="InterPro" id="IPR007016">
    <property type="entry name" value="O-antigen_ligase-rel_domated"/>
</dbReference>
<feature type="transmembrane region" description="Helical" evidence="5">
    <location>
        <begin position="43"/>
        <end position="65"/>
    </location>
</feature>
<evidence type="ECO:0000313" key="7">
    <source>
        <dbReference type="EMBL" id="SCF25609.1"/>
    </source>
</evidence>
<keyword evidence="7" id="KW-0436">Ligase</keyword>
<dbReference type="Proteomes" id="UP000198242">
    <property type="component" value="Chromosome I"/>
</dbReference>
<evidence type="ECO:0000256" key="5">
    <source>
        <dbReference type="SAM" id="Phobius"/>
    </source>
</evidence>
<comment type="subcellular location">
    <subcellularLocation>
        <location evidence="1">Membrane</location>
        <topology evidence="1">Multi-pass membrane protein</topology>
    </subcellularLocation>
</comment>
<dbReference type="Pfam" id="PF04932">
    <property type="entry name" value="Wzy_C"/>
    <property type="match status" value="1"/>
</dbReference>
<dbReference type="EMBL" id="LT607411">
    <property type="protein sequence ID" value="SCF25609.1"/>
    <property type="molecule type" value="Genomic_DNA"/>
</dbReference>
<accession>A0A1C4YXX2</accession>
<feature type="transmembrane region" description="Helical" evidence="5">
    <location>
        <begin position="12"/>
        <end position="31"/>
    </location>
</feature>
<dbReference type="PANTHER" id="PTHR37422">
    <property type="entry name" value="TEICHURONIC ACID BIOSYNTHESIS PROTEIN TUAE"/>
    <property type="match status" value="1"/>
</dbReference>
<name>A0A1C4YXX2_MICVI</name>
<evidence type="ECO:0000256" key="1">
    <source>
        <dbReference type="ARBA" id="ARBA00004141"/>
    </source>
</evidence>
<sequence>MADDYLALRPAGSRQAAFVLQIFIVTAFLFPTDTVIRVVGAQGYVASLVSITIFLAWLVTALFGYHDPIHTRYPARGALALLWISSLLSYAVMPFYGPTETQRLSADRWIMLLVGMSGVILMAAEHLRAWSDILRVVRTLIWGAAFSGCLAVLQFWARWDLRPYLRMPLIGFEQDMSYSGMQARDALMRVSGTANHPIEMGVIAGMLLPLAIWLGLHDRERSPVRRWFPVAVISMCIPMSVSRSAILAVAVSLATFTVLLPPLQRSWMMAFLPVGLVGIFATTPGYVGTILNSFTAGKSDSSITNRLNNYPRVMAALEEAPWLGRGGGTDIASDATKILDNQYLKTAVEMGGIGVLALCLFFLVPAIAVLAARLRFPAQSGRALCAAVAGSCLAAGVGSFTFDAFSFAQFASVDALVVGLSGACWLHALRLQTVASSDSWMRSK</sequence>
<evidence type="ECO:0000256" key="4">
    <source>
        <dbReference type="ARBA" id="ARBA00023136"/>
    </source>
</evidence>
<evidence type="ECO:0000256" key="2">
    <source>
        <dbReference type="ARBA" id="ARBA00022692"/>
    </source>
</evidence>
<dbReference type="GO" id="GO:0016874">
    <property type="term" value="F:ligase activity"/>
    <property type="evidence" value="ECO:0007669"/>
    <property type="project" value="UniProtKB-KW"/>
</dbReference>
<organism evidence="7 8">
    <name type="scientific">Micromonospora viridifaciens</name>
    <dbReference type="NCBI Taxonomy" id="1881"/>
    <lineage>
        <taxon>Bacteria</taxon>
        <taxon>Bacillati</taxon>
        <taxon>Actinomycetota</taxon>
        <taxon>Actinomycetes</taxon>
        <taxon>Micromonosporales</taxon>
        <taxon>Micromonosporaceae</taxon>
        <taxon>Micromonospora</taxon>
    </lineage>
</organism>
<proteinExistence type="predicted"/>
<keyword evidence="8" id="KW-1185">Reference proteome</keyword>
<dbReference type="GO" id="GO:0016020">
    <property type="term" value="C:membrane"/>
    <property type="evidence" value="ECO:0007669"/>
    <property type="project" value="UniProtKB-SubCell"/>
</dbReference>
<feature type="transmembrane region" description="Helical" evidence="5">
    <location>
        <begin position="267"/>
        <end position="287"/>
    </location>
</feature>